<protein>
    <recommendedName>
        <fullName evidence="10">G-protein coupled receptors family 1 profile domain-containing protein</fullName>
    </recommendedName>
</protein>
<evidence type="ECO:0000256" key="2">
    <source>
        <dbReference type="ARBA" id="ARBA00022475"/>
    </source>
</evidence>
<evidence type="ECO:0000256" key="3">
    <source>
        <dbReference type="ARBA" id="ARBA00022692"/>
    </source>
</evidence>
<evidence type="ECO:0000256" key="5">
    <source>
        <dbReference type="ARBA" id="ARBA00023040"/>
    </source>
</evidence>
<evidence type="ECO:0000259" key="10">
    <source>
        <dbReference type="PROSITE" id="PS50262"/>
    </source>
</evidence>
<keyword evidence="2" id="KW-1003">Cell membrane</keyword>
<dbReference type="SUPFAM" id="SSF81321">
    <property type="entry name" value="Family A G protein-coupled receptor-like"/>
    <property type="match status" value="1"/>
</dbReference>
<dbReference type="Gene3D" id="1.20.1070.10">
    <property type="entry name" value="Rhodopsin 7-helix transmembrane proteins"/>
    <property type="match status" value="1"/>
</dbReference>
<feature type="transmembrane region" description="Helical" evidence="9">
    <location>
        <begin position="288"/>
        <end position="314"/>
    </location>
</feature>
<feature type="transmembrane region" description="Helical" evidence="9">
    <location>
        <begin position="207"/>
        <end position="228"/>
    </location>
</feature>
<dbReference type="CDD" id="cd00637">
    <property type="entry name" value="7tm_classA_rhodopsin-like"/>
    <property type="match status" value="1"/>
</dbReference>
<dbReference type="PANTHER" id="PTHR22752">
    <property type="entry name" value="G PROTEIN-COUPLED RECEPTOR"/>
    <property type="match status" value="1"/>
</dbReference>
<sequence>MDDSHVPYPNGLPTAPPGFLVTTMFPPPEKAISYENLTHVGTPQPIVALTFIAITALSVIANMVLLVYIIAHKLYHNFISSHFIGHLCLTNIICAILLLPMFFNTVYTGENIWRNSKFLCNIQALLTCVIWTVGSVMALCIAGVHLLTFARIHYEQLFGLPPNMLCALSWIISICLALPAITNAHVVTYDSGVRQCIWGNSDHAMKFLTYLLILGVLIPTLFMYYAYIRVLGILYHSPIVFQSIGLYKARYLVYGFLLTPFYQVPFYLTTVLRIGQRAAESEGPDPLLPIIFMFLAYANCLISPFLYGASLFMIKEEDMALTARAHKAGGGNGGGGAYHHPSSAGHHPAGVQAQLI</sequence>
<dbReference type="PRINTS" id="PR00237">
    <property type="entry name" value="GPCRRHODOPSN"/>
</dbReference>
<feature type="domain" description="G-protein coupled receptors family 1 profile" evidence="10">
    <location>
        <begin position="61"/>
        <end position="307"/>
    </location>
</feature>
<evidence type="ECO:0000256" key="1">
    <source>
        <dbReference type="ARBA" id="ARBA00004651"/>
    </source>
</evidence>
<evidence type="ECO:0000256" key="8">
    <source>
        <dbReference type="ARBA" id="ARBA00023224"/>
    </source>
</evidence>
<proteinExistence type="predicted"/>
<dbReference type="InterPro" id="IPR000276">
    <property type="entry name" value="GPCR_Rhodpsn"/>
</dbReference>
<dbReference type="GO" id="GO:0005886">
    <property type="term" value="C:plasma membrane"/>
    <property type="evidence" value="ECO:0007669"/>
    <property type="project" value="UniProtKB-SubCell"/>
</dbReference>
<organism evidence="11 12">
    <name type="scientific">Pristionchus fissidentatus</name>
    <dbReference type="NCBI Taxonomy" id="1538716"/>
    <lineage>
        <taxon>Eukaryota</taxon>
        <taxon>Metazoa</taxon>
        <taxon>Ecdysozoa</taxon>
        <taxon>Nematoda</taxon>
        <taxon>Chromadorea</taxon>
        <taxon>Rhabditida</taxon>
        <taxon>Rhabditina</taxon>
        <taxon>Diplogasteromorpha</taxon>
        <taxon>Diplogasteroidea</taxon>
        <taxon>Neodiplogasteridae</taxon>
        <taxon>Pristionchus</taxon>
    </lineage>
</organism>
<evidence type="ECO:0000256" key="7">
    <source>
        <dbReference type="ARBA" id="ARBA00023170"/>
    </source>
</evidence>
<comment type="caution">
    <text evidence="11">The sequence shown here is derived from an EMBL/GenBank/DDBJ whole genome shotgun (WGS) entry which is preliminary data.</text>
</comment>
<evidence type="ECO:0000313" key="11">
    <source>
        <dbReference type="EMBL" id="GMT26794.1"/>
    </source>
</evidence>
<dbReference type="GO" id="GO:0004930">
    <property type="term" value="F:G protein-coupled receptor activity"/>
    <property type="evidence" value="ECO:0007669"/>
    <property type="project" value="UniProtKB-KW"/>
</dbReference>
<keyword evidence="7" id="KW-0675">Receptor</keyword>
<evidence type="ECO:0000256" key="6">
    <source>
        <dbReference type="ARBA" id="ARBA00023136"/>
    </source>
</evidence>
<dbReference type="Pfam" id="PF00001">
    <property type="entry name" value="7tm_1"/>
    <property type="match status" value="1"/>
</dbReference>
<dbReference type="AlphaFoldDB" id="A0AAV5W4E2"/>
<feature type="transmembrane region" description="Helical" evidence="9">
    <location>
        <begin position="249"/>
        <end position="268"/>
    </location>
</feature>
<accession>A0AAV5W4E2</accession>
<keyword evidence="4 9" id="KW-1133">Transmembrane helix</keyword>
<dbReference type="Proteomes" id="UP001432322">
    <property type="component" value="Unassembled WGS sequence"/>
</dbReference>
<keyword evidence="5" id="KW-0297">G-protein coupled receptor</keyword>
<feature type="transmembrane region" description="Helical" evidence="9">
    <location>
        <begin position="46"/>
        <end position="71"/>
    </location>
</feature>
<feature type="transmembrane region" description="Helical" evidence="9">
    <location>
        <begin position="123"/>
        <end position="152"/>
    </location>
</feature>
<keyword evidence="3 9" id="KW-0812">Transmembrane</keyword>
<dbReference type="InterPro" id="IPR017452">
    <property type="entry name" value="GPCR_Rhodpsn_7TM"/>
</dbReference>
<keyword evidence="6 9" id="KW-0472">Membrane</keyword>
<reference evidence="11" key="1">
    <citation type="submission" date="2023-10" db="EMBL/GenBank/DDBJ databases">
        <title>Genome assembly of Pristionchus species.</title>
        <authorList>
            <person name="Yoshida K."/>
            <person name="Sommer R.J."/>
        </authorList>
    </citation>
    <scope>NUCLEOTIDE SEQUENCE</scope>
    <source>
        <strain evidence="11">RS5133</strain>
    </source>
</reference>
<gene>
    <name evidence="11" type="ORF">PFISCL1PPCAC_18091</name>
</gene>
<feature type="transmembrane region" description="Helical" evidence="9">
    <location>
        <begin position="164"/>
        <end position="187"/>
    </location>
</feature>
<feature type="transmembrane region" description="Helical" evidence="9">
    <location>
        <begin position="83"/>
        <end position="103"/>
    </location>
</feature>
<name>A0AAV5W4E2_9BILA</name>
<dbReference type="PROSITE" id="PS50262">
    <property type="entry name" value="G_PROTEIN_RECEP_F1_2"/>
    <property type="match status" value="1"/>
</dbReference>
<evidence type="ECO:0000256" key="4">
    <source>
        <dbReference type="ARBA" id="ARBA00022989"/>
    </source>
</evidence>
<evidence type="ECO:0000256" key="9">
    <source>
        <dbReference type="SAM" id="Phobius"/>
    </source>
</evidence>
<dbReference type="EMBL" id="BTSY01000005">
    <property type="protein sequence ID" value="GMT26794.1"/>
    <property type="molecule type" value="Genomic_DNA"/>
</dbReference>
<comment type="subcellular location">
    <subcellularLocation>
        <location evidence="1">Cell membrane</location>
        <topology evidence="1">Multi-pass membrane protein</topology>
    </subcellularLocation>
</comment>
<keyword evidence="12" id="KW-1185">Reference proteome</keyword>
<keyword evidence="8" id="KW-0807">Transducer</keyword>
<evidence type="ECO:0000313" key="12">
    <source>
        <dbReference type="Proteomes" id="UP001432322"/>
    </source>
</evidence>